<keyword evidence="2" id="KW-0805">Transcription regulation</keyword>
<evidence type="ECO:0000313" key="6">
    <source>
        <dbReference type="EMBL" id="MFC0518965.1"/>
    </source>
</evidence>
<feature type="domain" description="HTH lysR-type" evidence="5">
    <location>
        <begin position="1"/>
        <end position="58"/>
    </location>
</feature>
<name>A0ABV6LHL1_9SPHI</name>
<dbReference type="Pfam" id="PF00126">
    <property type="entry name" value="HTH_1"/>
    <property type="match status" value="1"/>
</dbReference>
<evidence type="ECO:0000256" key="1">
    <source>
        <dbReference type="ARBA" id="ARBA00009437"/>
    </source>
</evidence>
<accession>A0ABV6LHL1</accession>
<dbReference type="EMBL" id="JBHLTS010000080">
    <property type="protein sequence ID" value="MFC0518965.1"/>
    <property type="molecule type" value="Genomic_DNA"/>
</dbReference>
<evidence type="ECO:0000256" key="2">
    <source>
        <dbReference type="ARBA" id="ARBA00023015"/>
    </source>
</evidence>
<dbReference type="RefSeq" id="WP_377026667.1">
    <property type="nucleotide sequence ID" value="NZ_JBHLTS010000080.1"/>
</dbReference>
<reference evidence="6 7" key="1">
    <citation type="submission" date="2024-09" db="EMBL/GenBank/DDBJ databases">
        <authorList>
            <person name="Sun Q."/>
            <person name="Mori K."/>
        </authorList>
    </citation>
    <scope>NUCLEOTIDE SEQUENCE [LARGE SCALE GENOMIC DNA]</scope>
    <source>
        <strain evidence="6 7">NCAIM B.02415</strain>
    </source>
</reference>
<dbReference type="Pfam" id="PF03466">
    <property type="entry name" value="LysR_substrate"/>
    <property type="match status" value="1"/>
</dbReference>
<dbReference type="SUPFAM" id="SSF53850">
    <property type="entry name" value="Periplasmic binding protein-like II"/>
    <property type="match status" value="1"/>
</dbReference>
<dbReference type="InterPro" id="IPR005119">
    <property type="entry name" value="LysR_subst-bd"/>
</dbReference>
<evidence type="ECO:0000256" key="3">
    <source>
        <dbReference type="ARBA" id="ARBA00023125"/>
    </source>
</evidence>
<dbReference type="InterPro" id="IPR036390">
    <property type="entry name" value="WH_DNA-bd_sf"/>
</dbReference>
<dbReference type="SUPFAM" id="SSF46785">
    <property type="entry name" value="Winged helix' DNA-binding domain"/>
    <property type="match status" value="1"/>
</dbReference>
<keyword evidence="7" id="KW-1185">Reference proteome</keyword>
<dbReference type="InterPro" id="IPR050950">
    <property type="entry name" value="HTH-type_LysR_regulators"/>
</dbReference>
<dbReference type="PRINTS" id="PR00039">
    <property type="entry name" value="HTHLYSR"/>
</dbReference>
<dbReference type="Proteomes" id="UP001589828">
    <property type="component" value="Unassembled WGS sequence"/>
</dbReference>
<dbReference type="InterPro" id="IPR000847">
    <property type="entry name" value="LysR_HTH_N"/>
</dbReference>
<sequence>MELRQLQYFVKAAETMNFTEAAAAVFITQSTLSQQIKQLEEELGMLLFDRVGKRVRITEAGHIFLTHARKILNDVQRSKQAISELQNATTGELNLGVSYAFTSLLLPALAPFSTKYPGIKIFITYGSPEELEKKLRLAELDMILAFHNESDDEDLEMQELFSSSVVMVVSKNNPLAQLKKISLEELAKQDLILPGKGFSSRDFINDLFNRKKITPNIKIELNDVHSLLALVENGPWATVLNEKAIIGWNKVTAIPIESKEIKRQSYILWQKGVYRKRAAILFIEELMRVMESE</sequence>
<dbReference type="Gene3D" id="1.10.10.10">
    <property type="entry name" value="Winged helix-like DNA-binding domain superfamily/Winged helix DNA-binding domain"/>
    <property type="match status" value="1"/>
</dbReference>
<keyword evidence="3" id="KW-0238">DNA-binding</keyword>
<organism evidence="6 7">
    <name type="scientific">Mucilaginibacter angelicae</name>
    <dbReference type="NCBI Taxonomy" id="869718"/>
    <lineage>
        <taxon>Bacteria</taxon>
        <taxon>Pseudomonadati</taxon>
        <taxon>Bacteroidota</taxon>
        <taxon>Sphingobacteriia</taxon>
        <taxon>Sphingobacteriales</taxon>
        <taxon>Sphingobacteriaceae</taxon>
        <taxon>Mucilaginibacter</taxon>
    </lineage>
</organism>
<dbReference type="PANTHER" id="PTHR30419">
    <property type="entry name" value="HTH-TYPE TRANSCRIPTIONAL REGULATOR YBHD"/>
    <property type="match status" value="1"/>
</dbReference>
<dbReference type="CDD" id="cd05466">
    <property type="entry name" value="PBP2_LTTR_substrate"/>
    <property type="match status" value="1"/>
</dbReference>
<dbReference type="InterPro" id="IPR036388">
    <property type="entry name" value="WH-like_DNA-bd_sf"/>
</dbReference>
<dbReference type="PROSITE" id="PS50931">
    <property type="entry name" value="HTH_LYSR"/>
    <property type="match status" value="1"/>
</dbReference>
<evidence type="ECO:0000313" key="7">
    <source>
        <dbReference type="Proteomes" id="UP001589828"/>
    </source>
</evidence>
<evidence type="ECO:0000256" key="4">
    <source>
        <dbReference type="ARBA" id="ARBA00023163"/>
    </source>
</evidence>
<comment type="caution">
    <text evidence="6">The sequence shown here is derived from an EMBL/GenBank/DDBJ whole genome shotgun (WGS) entry which is preliminary data.</text>
</comment>
<keyword evidence="4" id="KW-0804">Transcription</keyword>
<dbReference type="Gene3D" id="3.40.190.290">
    <property type="match status" value="1"/>
</dbReference>
<comment type="similarity">
    <text evidence="1">Belongs to the LysR transcriptional regulatory family.</text>
</comment>
<evidence type="ECO:0000259" key="5">
    <source>
        <dbReference type="PROSITE" id="PS50931"/>
    </source>
</evidence>
<gene>
    <name evidence="6" type="ORF">ACFFGT_32425</name>
</gene>
<protein>
    <submittedName>
        <fullName evidence="6">LysR substrate-binding domain-containing protein</fullName>
    </submittedName>
</protein>
<proteinExistence type="inferred from homology"/>